<dbReference type="InterPro" id="IPR003265">
    <property type="entry name" value="HhH-GPD_domain"/>
</dbReference>
<evidence type="ECO:0000256" key="1">
    <source>
        <dbReference type="ARBA" id="ARBA00008343"/>
    </source>
</evidence>
<evidence type="ECO:0000256" key="5">
    <source>
        <dbReference type="ARBA" id="ARBA00022801"/>
    </source>
</evidence>
<dbReference type="Pfam" id="PF00730">
    <property type="entry name" value="HhH-GPD"/>
    <property type="match status" value="1"/>
</dbReference>
<evidence type="ECO:0000313" key="15">
    <source>
        <dbReference type="Proteomes" id="UP000002043"/>
    </source>
</evidence>
<dbReference type="AlphaFoldDB" id="D3SP05"/>
<keyword evidence="4 12" id="KW-0227">DNA damage</keyword>
<dbReference type="HAMAP" id="MF_00942">
    <property type="entry name" value="Nth"/>
    <property type="match status" value="1"/>
</dbReference>
<dbReference type="GO" id="GO:0019104">
    <property type="term" value="F:DNA N-glycosylase activity"/>
    <property type="evidence" value="ECO:0007669"/>
    <property type="project" value="UniProtKB-UniRule"/>
</dbReference>
<dbReference type="EMBL" id="CP001931">
    <property type="protein sequence ID" value="ADC88892.1"/>
    <property type="molecule type" value="Genomic_DNA"/>
</dbReference>
<dbReference type="PROSITE" id="PS01155">
    <property type="entry name" value="ENDONUCLEASE_III_2"/>
    <property type="match status" value="1"/>
</dbReference>
<evidence type="ECO:0000256" key="11">
    <source>
        <dbReference type="ARBA" id="ARBA00023295"/>
    </source>
</evidence>
<dbReference type="RefSeq" id="WP_012991299.1">
    <property type="nucleotide sequence ID" value="NC_013894.1"/>
</dbReference>
<evidence type="ECO:0000259" key="13">
    <source>
        <dbReference type="SMART" id="SM00478"/>
    </source>
</evidence>
<evidence type="ECO:0000256" key="12">
    <source>
        <dbReference type="HAMAP-Rule" id="MF_00942"/>
    </source>
</evidence>
<dbReference type="SMART" id="SM00525">
    <property type="entry name" value="FES"/>
    <property type="match status" value="1"/>
</dbReference>
<dbReference type="HOGENOM" id="CLU_012862_3_3_0"/>
<keyword evidence="10 12" id="KW-0456">Lyase</keyword>
<keyword evidence="15" id="KW-1185">Reference proteome</keyword>
<comment type="similarity">
    <text evidence="1 12">Belongs to the Nth/MutY family.</text>
</comment>
<dbReference type="GO" id="GO:0046872">
    <property type="term" value="F:metal ion binding"/>
    <property type="evidence" value="ECO:0007669"/>
    <property type="project" value="UniProtKB-KW"/>
</dbReference>
<dbReference type="SUPFAM" id="SSF48150">
    <property type="entry name" value="DNA-glycosylase"/>
    <property type="match status" value="1"/>
</dbReference>
<gene>
    <name evidence="12" type="primary">nth</name>
    <name evidence="14" type="ordered locus">Thal_0257</name>
</gene>
<proteinExistence type="inferred from homology"/>
<dbReference type="SMART" id="SM00478">
    <property type="entry name" value="ENDO3c"/>
    <property type="match status" value="1"/>
</dbReference>
<feature type="domain" description="HhH-GPD" evidence="13">
    <location>
        <begin position="35"/>
        <end position="183"/>
    </location>
</feature>
<dbReference type="GO" id="GO:0051539">
    <property type="term" value="F:4 iron, 4 sulfur cluster binding"/>
    <property type="evidence" value="ECO:0007669"/>
    <property type="project" value="UniProtKB-KW"/>
</dbReference>
<dbReference type="Gene3D" id="1.10.340.30">
    <property type="entry name" value="Hypothetical protein, domain 2"/>
    <property type="match status" value="1"/>
</dbReference>
<dbReference type="Pfam" id="PF10576">
    <property type="entry name" value="EndIII_4Fe-2S"/>
    <property type="match status" value="1"/>
</dbReference>
<keyword evidence="3" id="KW-0479">Metal-binding</keyword>
<keyword evidence="14" id="KW-0540">Nuclease</keyword>
<dbReference type="InterPro" id="IPR000445">
    <property type="entry name" value="HhH_motif"/>
</dbReference>
<dbReference type="EC" id="4.2.99.18" evidence="12"/>
<evidence type="ECO:0000256" key="10">
    <source>
        <dbReference type="ARBA" id="ARBA00023239"/>
    </source>
</evidence>
<reference evidence="15" key="1">
    <citation type="journal article" date="2010" name="Stand. Genomic Sci.">
        <title>Complete genome sequence of Thermocrinis albus type strain (HI 11/12T).</title>
        <authorList>
            <person name="Wirth R."/>
            <person name="Sikorski J."/>
            <person name="Brambilla E."/>
            <person name="Misra M."/>
            <person name="Lapidus A."/>
            <person name="Copeland A."/>
            <person name="Nolan M."/>
            <person name="Lucas S."/>
            <person name="Chen F."/>
            <person name="Tice H."/>
            <person name="Cheng J.F."/>
            <person name="Han C."/>
            <person name="Detter J.C."/>
            <person name="Tapia R."/>
            <person name="Bruce D."/>
            <person name="Goodwin L."/>
            <person name="Pitluck S."/>
            <person name="Pati A."/>
            <person name="Anderson I."/>
            <person name="Ivanova N."/>
            <person name="Mavromatis K."/>
            <person name="Mikhailova N."/>
            <person name="Chen A."/>
            <person name="Palaniappan K."/>
            <person name="Bilek Y."/>
            <person name="Hader T."/>
            <person name="Land M."/>
            <person name="Hauser L."/>
            <person name="Chang Y.J."/>
            <person name="Jeffries C.D."/>
            <person name="Tindall B.J."/>
            <person name="Rohde M."/>
            <person name="Goker M."/>
            <person name="Bristow J."/>
            <person name="Eisen J.A."/>
            <person name="Markowitz V."/>
            <person name="Hugenholtz P."/>
            <person name="Kyrpides N.C."/>
            <person name="Klenk H.P."/>
        </authorList>
    </citation>
    <scope>NUCLEOTIDE SEQUENCE [LARGE SCALE GENOMIC DNA]</scope>
    <source>
        <strain evidence="15">DSM 14484 / JCM 11386 / HI 11/12</strain>
    </source>
</reference>
<dbReference type="Pfam" id="PF00633">
    <property type="entry name" value="HHH"/>
    <property type="match status" value="1"/>
</dbReference>
<name>D3SP05_THEAH</name>
<evidence type="ECO:0000256" key="4">
    <source>
        <dbReference type="ARBA" id="ARBA00022763"/>
    </source>
</evidence>
<evidence type="ECO:0000256" key="8">
    <source>
        <dbReference type="ARBA" id="ARBA00023125"/>
    </source>
</evidence>
<protein>
    <recommendedName>
        <fullName evidence="12">Endonuclease III</fullName>
        <ecNumber evidence="12">4.2.99.18</ecNumber>
    </recommendedName>
    <alternativeName>
        <fullName evidence="12">DNA-(apurinic or apyrimidinic site) lyase</fullName>
    </alternativeName>
</protein>
<keyword evidence="5 12" id="KW-0378">Hydrolase</keyword>
<dbReference type="KEGG" id="tal:Thal_0257"/>
<comment type="catalytic activity">
    <reaction evidence="12">
        <text>2'-deoxyribonucleotide-(2'-deoxyribose 5'-phosphate)-2'-deoxyribonucleotide-DNA = a 3'-end 2'-deoxyribonucleotide-(2,3-dehydro-2,3-deoxyribose 5'-phosphate)-DNA + a 5'-end 5'-phospho-2'-deoxyribonucleoside-DNA + H(+)</text>
        <dbReference type="Rhea" id="RHEA:66592"/>
        <dbReference type="Rhea" id="RHEA-COMP:13180"/>
        <dbReference type="Rhea" id="RHEA-COMP:16897"/>
        <dbReference type="Rhea" id="RHEA-COMP:17067"/>
        <dbReference type="ChEBI" id="CHEBI:15378"/>
        <dbReference type="ChEBI" id="CHEBI:136412"/>
        <dbReference type="ChEBI" id="CHEBI:157695"/>
        <dbReference type="ChEBI" id="CHEBI:167181"/>
        <dbReference type="EC" id="4.2.99.18"/>
    </reaction>
</comment>
<keyword evidence="8 12" id="KW-0238">DNA-binding</keyword>
<evidence type="ECO:0000256" key="3">
    <source>
        <dbReference type="ARBA" id="ARBA00022723"/>
    </source>
</evidence>
<organism evidence="14 15">
    <name type="scientific">Thermocrinis albus (strain DSM 14484 / JCM 11386 / HI 11/12)</name>
    <dbReference type="NCBI Taxonomy" id="638303"/>
    <lineage>
        <taxon>Bacteria</taxon>
        <taxon>Pseudomonadati</taxon>
        <taxon>Aquificota</taxon>
        <taxon>Aquificia</taxon>
        <taxon>Aquificales</taxon>
        <taxon>Aquificaceae</taxon>
        <taxon>Thermocrinis</taxon>
    </lineage>
</organism>
<dbReference type="InterPro" id="IPR011257">
    <property type="entry name" value="DNA_glycosylase"/>
</dbReference>
<keyword evidence="7" id="KW-0411">Iron-sulfur</keyword>
<keyword evidence="2" id="KW-0004">4Fe-4S</keyword>
<dbReference type="eggNOG" id="COG0177">
    <property type="taxonomic scope" value="Bacteria"/>
</dbReference>
<keyword evidence="11 12" id="KW-0326">Glycosidase</keyword>
<dbReference type="InterPro" id="IPR003651">
    <property type="entry name" value="Endonuclease3_FeS-loop_motif"/>
</dbReference>
<keyword evidence="14" id="KW-0255">Endonuclease</keyword>
<evidence type="ECO:0000256" key="6">
    <source>
        <dbReference type="ARBA" id="ARBA00023004"/>
    </source>
</evidence>
<dbReference type="GO" id="GO:0140078">
    <property type="term" value="F:class I DNA-(apurinic or apyrimidinic site) endonuclease activity"/>
    <property type="evidence" value="ECO:0007669"/>
    <property type="project" value="UniProtKB-EC"/>
</dbReference>
<comment type="function">
    <text evidence="12">DNA repair enzyme that has both DNA N-glycosylase activity and AP-lyase activity. The DNA N-glycosylase activity releases various damaged pyrimidines from DNA by cleaving the N-glycosidic bond, leaving an AP (apurinic/apyrimidinic) site. The AP-lyase activity cleaves the phosphodiester bond 3' to the AP site by a beta-elimination, leaving a 3'-terminal unsaturated sugar and a product with a terminal 5'-phosphate.</text>
</comment>
<dbReference type="FunFam" id="1.10.1670.10:FF:000001">
    <property type="entry name" value="Endonuclease III"/>
    <property type="match status" value="1"/>
</dbReference>
<dbReference type="PIRSF" id="PIRSF001435">
    <property type="entry name" value="Nth"/>
    <property type="match status" value="1"/>
</dbReference>
<dbReference type="STRING" id="638303.Thal_0257"/>
<dbReference type="CDD" id="cd00056">
    <property type="entry name" value="ENDO3c"/>
    <property type="match status" value="1"/>
</dbReference>
<dbReference type="GO" id="GO:0003677">
    <property type="term" value="F:DNA binding"/>
    <property type="evidence" value="ECO:0007669"/>
    <property type="project" value="UniProtKB-UniRule"/>
</dbReference>
<dbReference type="InterPro" id="IPR005759">
    <property type="entry name" value="Nth"/>
</dbReference>
<dbReference type="Proteomes" id="UP000002043">
    <property type="component" value="Chromosome"/>
</dbReference>
<dbReference type="GO" id="GO:0006285">
    <property type="term" value="P:base-excision repair, AP site formation"/>
    <property type="evidence" value="ECO:0007669"/>
    <property type="project" value="TreeGrafter"/>
</dbReference>
<dbReference type="NCBIfam" id="TIGR01083">
    <property type="entry name" value="nth"/>
    <property type="match status" value="1"/>
</dbReference>
<evidence type="ECO:0000256" key="2">
    <source>
        <dbReference type="ARBA" id="ARBA00022485"/>
    </source>
</evidence>
<comment type="cofactor">
    <cofactor evidence="12">
        <name>[4Fe-4S] cluster</name>
        <dbReference type="ChEBI" id="CHEBI:49883"/>
    </cofactor>
    <text evidence="12">Binds 1 [4Fe-4S] cluster.</text>
</comment>
<keyword evidence="6" id="KW-0408">Iron</keyword>
<dbReference type="OrthoDB" id="9800977at2"/>
<dbReference type="PANTHER" id="PTHR10359">
    <property type="entry name" value="A/G-SPECIFIC ADENINE GLYCOSYLASE/ENDONUCLEASE III"/>
    <property type="match status" value="1"/>
</dbReference>
<accession>D3SP05</accession>
<evidence type="ECO:0000313" key="14">
    <source>
        <dbReference type="EMBL" id="ADC88892.1"/>
    </source>
</evidence>
<sequence length="205" mass="23184">MSHVKEIIERLEKVFPNKLELNFSNPFQLLVAVILSAQTTDAKVNQITPKLFERFPTPKDLAEAPLEEIEEYIRSVNYYRNKAKFLKEASRILVEKYGGEVPKTIDELVALPGIGRKSASMILYNAYGINEGIAVDTHVARVSQRLGLTSHTDPQKIEKDLMQITPKEDWGKLSNLLILLGRYVCTAKNPQHHKCVLRDICPSAV</sequence>
<evidence type="ECO:0000256" key="7">
    <source>
        <dbReference type="ARBA" id="ARBA00023014"/>
    </source>
</evidence>
<keyword evidence="9 12" id="KW-0234">DNA repair</keyword>
<dbReference type="FunFam" id="1.10.340.30:FF:000001">
    <property type="entry name" value="Endonuclease III"/>
    <property type="match status" value="1"/>
</dbReference>
<evidence type="ECO:0000256" key="9">
    <source>
        <dbReference type="ARBA" id="ARBA00023204"/>
    </source>
</evidence>
<dbReference type="InterPro" id="IPR004036">
    <property type="entry name" value="Endonuclease-III-like_CS2"/>
</dbReference>
<dbReference type="InterPro" id="IPR023170">
    <property type="entry name" value="HhH_base_excis_C"/>
</dbReference>
<dbReference type="PANTHER" id="PTHR10359:SF18">
    <property type="entry name" value="ENDONUCLEASE III"/>
    <property type="match status" value="1"/>
</dbReference>
<comment type="caution">
    <text evidence="12">Lacks conserved residue(s) required for the propagation of feature annotation.</text>
</comment>
<dbReference type="Gene3D" id="1.10.1670.10">
    <property type="entry name" value="Helix-hairpin-Helix base-excision DNA repair enzymes (C-terminal)"/>
    <property type="match status" value="1"/>
</dbReference>